<evidence type="ECO:0000256" key="5">
    <source>
        <dbReference type="ARBA" id="ARBA00023316"/>
    </source>
</evidence>
<accession>A0A3L6FU14</accession>
<evidence type="ECO:0000256" key="3">
    <source>
        <dbReference type="ARBA" id="ARBA00022679"/>
    </source>
</evidence>
<dbReference type="GO" id="GO:0071555">
    <property type="term" value="P:cell wall organization"/>
    <property type="evidence" value="ECO:0007669"/>
    <property type="project" value="UniProtKB-UniRule"/>
</dbReference>
<dbReference type="GO" id="GO:0032580">
    <property type="term" value="C:Golgi cisterna membrane"/>
    <property type="evidence" value="ECO:0007669"/>
    <property type="project" value="UniProtKB-SubCell"/>
</dbReference>
<keyword evidence="5 6" id="KW-0961">Cell wall biogenesis/degradation</keyword>
<dbReference type="GO" id="GO:0042546">
    <property type="term" value="P:cell wall biogenesis"/>
    <property type="evidence" value="ECO:0007669"/>
    <property type="project" value="InterPro"/>
</dbReference>
<dbReference type="AlphaFoldDB" id="A0A3L6FU14"/>
<gene>
    <name evidence="7" type="primary">FT1_1</name>
    <name evidence="7" type="ORF">Zm00014a_022665</name>
</gene>
<keyword evidence="2 6" id="KW-0328">Glycosyltransferase</keyword>
<dbReference type="ExpressionAtlas" id="A0A3L6FU14">
    <property type="expression patterns" value="baseline and differential"/>
</dbReference>
<name>A0A3L6FU14_MAIZE</name>
<comment type="function">
    <text evidence="6">May be involved in cell wall biosynthesis.</text>
</comment>
<evidence type="ECO:0000256" key="2">
    <source>
        <dbReference type="ARBA" id="ARBA00022676"/>
    </source>
</evidence>
<organism evidence="7">
    <name type="scientific">Zea mays</name>
    <name type="common">Maize</name>
    <dbReference type="NCBI Taxonomy" id="4577"/>
    <lineage>
        <taxon>Eukaryota</taxon>
        <taxon>Viridiplantae</taxon>
        <taxon>Streptophyta</taxon>
        <taxon>Embryophyta</taxon>
        <taxon>Tracheophyta</taxon>
        <taxon>Spermatophyta</taxon>
        <taxon>Magnoliopsida</taxon>
        <taxon>Liliopsida</taxon>
        <taxon>Poales</taxon>
        <taxon>Poaceae</taxon>
        <taxon>PACMAD clade</taxon>
        <taxon>Panicoideae</taxon>
        <taxon>Andropogonodae</taxon>
        <taxon>Andropogoneae</taxon>
        <taxon>Tripsacinae</taxon>
        <taxon>Zea</taxon>
    </lineage>
</organism>
<sequence>METASGAARMVSKPVDDDLKAAAAAPEPWLGREKAVCSRGALLVGGLLLACFVLGRESASSMPWLQIDVAKAKLTDTTNGTAGVAPPLPAPGLTTDAPRGRDELFGGLLPAGMDRRACRSRYEAWRYYKHFPYAASAHLQSKLRAYEARHRRCAPGTPLYAKAVEQLRSGRSAEGLECTYVVWLPFDGLGNRMLSMVSGFLYALLTGRVFLAALPAAGSADLFCEPFPGTTWRLPVEDFPVPDLVPRGQSIERSYTRLLDAKAVGPAANATALGVPPYVYLSLGWQLKDPLFFCGEHQQVLRDVNWLLLYSDLYFAPSLYGVAEFQDELRRLFPSKESVSHLLSRYLLHPTNPVWRLATTYYHSYLSPAKRRIGVQIRMFGFGSIPVDDMYSQILACLRQEHVLPETDDDATGGNEAAAAAAASSEDGSNSTAILVASLYADYYERLRRRYYEHPAKGGERVAVFQPSHEERQATDNMAHNQRALAEIYLLSFCEELLTSGRSTFGYVSSSLAGVRPTILLTADGHKVPEPPCRRAVSMEPCNLTPPLRVHCQGKPVDKEDLARHLRVCEDSKVSVKLFD</sequence>
<comment type="similarity">
    <text evidence="1 6">Belongs to the glycosyltransferase 37 family.</text>
</comment>
<keyword evidence="6" id="KW-0333">Golgi apparatus</keyword>
<dbReference type="PANTHER" id="PTHR31889">
    <property type="entry name" value="FUCOSYLTRANSFERASE 2-RELATED"/>
    <property type="match status" value="1"/>
</dbReference>
<protein>
    <recommendedName>
        <fullName evidence="6">Fucosyltransferase</fullName>
        <ecNumber evidence="6">2.4.1.-</ecNumber>
    </recommendedName>
</protein>
<evidence type="ECO:0000256" key="1">
    <source>
        <dbReference type="ARBA" id="ARBA00010481"/>
    </source>
</evidence>
<dbReference type="EC" id="2.4.1.-" evidence="6"/>
<evidence type="ECO:0000256" key="4">
    <source>
        <dbReference type="ARBA" id="ARBA00023180"/>
    </source>
</evidence>
<dbReference type="PANTHER" id="PTHR31889:SF36">
    <property type="entry name" value="FUCOSYLTRANSFERASE"/>
    <property type="match status" value="1"/>
</dbReference>
<dbReference type="GO" id="GO:0008107">
    <property type="term" value="F:galactoside 2-alpha-L-fucosyltransferase activity"/>
    <property type="evidence" value="ECO:0007669"/>
    <property type="project" value="InterPro"/>
</dbReference>
<comment type="subcellular location">
    <subcellularLocation>
        <location evidence="6">Golgi apparatus</location>
        <location evidence="6">Golgi stack membrane</location>
        <topology evidence="6">Single-pass type II membrane protein</topology>
    </subcellularLocation>
</comment>
<dbReference type="InterPro" id="IPR004938">
    <property type="entry name" value="XG_FTase"/>
</dbReference>
<evidence type="ECO:0000313" key="7">
    <source>
        <dbReference type="EMBL" id="PWZ38377.1"/>
    </source>
</evidence>
<dbReference type="Pfam" id="PF03254">
    <property type="entry name" value="XG_FTase"/>
    <property type="match status" value="1"/>
</dbReference>
<dbReference type="EMBL" id="NCVQ01000003">
    <property type="protein sequence ID" value="PWZ38377.1"/>
    <property type="molecule type" value="Genomic_DNA"/>
</dbReference>
<reference evidence="7" key="1">
    <citation type="journal article" date="2018" name="Nat. Genet.">
        <title>Extensive intraspecific gene order and gene structural variations between Mo17 and other maize genomes.</title>
        <authorList>
            <person name="Sun S."/>
            <person name="Zhou Y."/>
            <person name="Chen J."/>
            <person name="Shi J."/>
            <person name="Zhao H."/>
            <person name="Zhao H."/>
            <person name="Song W."/>
            <person name="Zhang M."/>
            <person name="Cui Y."/>
            <person name="Dong X."/>
            <person name="Liu H."/>
            <person name="Ma X."/>
            <person name="Jiao Y."/>
            <person name="Wang B."/>
            <person name="Wei X."/>
            <person name="Stein J.C."/>
            <person name="Glaubitz J.C."/>
            <person name="Lu F."/>
            <person name="Yu G."/>
            <person name="Liang C."/>
            <person name="Fengler K."/>
            <person name="Li B."/>
            <person name="Rafalski A."/>
            <person name="Schnable P.S."/>
            <person name="Ware D.H."/>
            <person name="Buckler E.S."/>
            <person name="Lai J."/>
        </authorList>
    </citation>
    <scope>NUCLEOTIDE SEQUENCE [LARGE SCALE GENOMIC DNA]</scope>
    <source>
        <tissue evidence="7">Seedling</tissue>
    </source>
</reference>
<keyword evidence="3 6" id="KW-0808">Transferase</keyword>
<dbReference type="Proteomes" id="UP000251960">
    <property type="component" value="Chromosome 2"/>
</dbReference>
<evidence type="ECO:0000256" key="6">
    <source>
        <dbReference type="RuleBase" id="RU367004"/>
    </source>
</evidence>
<keyword evidence="4" id="KW-0325">Glycoprotein</keyword>
<comment type="caution">
    <text evidence="7">The sequence shown here is derived from an EMBL/GenBank/DDBJ whole genome shotgun (WGS) entry which is preliminary data.</text>
</comment>
<proteinExistence type="inferred from homology"/>